<protein>
    <submittedName>
        <fullName evidence="1">Uncharacterized protein</fullName>
    </submittedName>
</protein>
<dbReference type="EMBL" id="CALNXK010000502">
    <property type="protein sequence ID" value="CAH3186793.1"/>
    <property type="molecule type" value="Genomic_DNA"/>
</dbReference>
<keyword evidence="2" id="KW-1185">Reference proteome</keyword>
<proteinExistence type="predicted"/>
<organism evidence="1 2">
    <name type="scientific">Porites lobata</name>
    <dbReference type="NCBI Taxonomy" id="104759"/>
    <lineage>
        <taxon>Eukaryota</taxon>
        <taxon>Metazoa</taxon>
        <taxon>Cnidaria</taxon>
        <taxon>Anthozoa</taxon>
        <taxon>Hexacorallia</taxon>
        <taxon>Scleractinia</taxon>
        <taxon>Fungiina</taxon>
        <taxon>Poritidae</taxon>
        <taxon>Porites</taxon>
    </lineage>
</organism>
<name>A0ABN8S5I5_9CNID</name>
<evidence type="ECO:0000313" key="2">
    <source>
        <dbReference type="Proteomes" id="UP001159405"/>
    </source>
</evidence>
<dbReference type="InterPro" id="IPR036691">
    <property type="entry name" value="Endo/exonu/phosph_ase_sf"/>
</dbReference>
<reference evidence="1 2" key="1">
    <citation type="submission" date="2022-05" db="EMBL/GenBank/DDBJ databases">
        <authorList>
            <consortium name="Genoscope - CEA"/>
            <person name="William W."/>
        </authorList>
    </citation>
    <scope>NUCLEOTIDE SEQUENCE [LARGE SCALE GENOMIC DNA]</scope>
</reference>
<sequence>MANKHRANTKIGHINAKIADFKFFAVRSWLMSGWFDILLITETKIDATFSNSQFNVEGFRMYRVDRNAHGGGLMIFIRNDICFRVVTRFNVDMSSFRTESMLLKVKINKSWFAIVGIYRPPNIPKVSGNVNLVLFLKM</sequence>
<gene>
    <name evidence="1" type="ORF">PLOB_00036122</name>
</gene>
<evidence type="ECO:0000313" key="1">
    <source>
        <dbReference type="EMBL" id="CAH3186793.1"/>
    </source>
</evidence>
<accession>A0ABN8S5I5</accession>
<dbReference type="Proteomes" id="UP001159405">
    <property type="component" value="Unassembled WGS sequence"/>
</dbReference>
<dbReference type="Gene3D" id="3.60.10.10">
    <property type="entry name" value="Endonuclease/exonuclease/phosphatase"/>
    <property type="match status" value="1"/>
</dbReference>
<comment type="caution">
    <text evidence="1">The sequence shown here is derived from an EMBL/GenBank/DDBJ whole genome shotgun (WGS) entry which is preliminary data.</text>
</comment>
<dbReference type="SUPFAM" id="SSF56219">
    <property type="entry name" value="DNase I-like"/>
    <property type="match status" value="1"/>
</dbReference>